<protein>
    <submittedName>
        <fullName evidence="1">Uncharacterized protein</fullName>
    </submittedName>
</protein>
<dbReference type="EMBL" id="CP004120">
    <property type="protein sequence ID" value="AGT44077.1"/>
    <property type="molecule type" value="Genomic_DNA"/>
</dbReference>
<dbReference type="SUPFAM" id="SSF117143">
    <property type="entry name" value="Flagellar hook protein flgE"/>
    <property type="match status" value="1"/>
</dbReference>
<dbReference type="InterPro" id="IPR037925">
    <property type="entry name" value="FlgE/F/G-like"/>
</dbReference>
<dbReference type="PATRIC" id="fig|1291379.3.peg.1568"/>
<dbReference type="STRING" id="1291379.TPE_1585"/>
<proteinExistence type="predicted"/>
<dbReference type="RefSeq" id="WP_020965376.1">
    <property type="nucleotide sequence ID" value="NC_022097.1"/>
</dbReference>
<dbReference type="AlphaFoldDB" id="S5ZND9"/>
<organism evidence="1 2">
    <name type="scientific">Treponema pedis str. T A4</name>
    <dbReference type="NCBI Taxonomy" id="1291379"/>
    <lineage>
        <taxon>Bacteria</taxon>
        <taxon>Pseudomonadati</taxon>
        <taxon>Spirochaetota</taxon>
        <taxon>Spirochaetia</taxon>
        <taxon>Spirochaetales</taxon>
        <taxon>Treponemataceae</taxon>
        <taxon>Treponema</taxon>
    </lineage>
</organism>
<dbReference type="KEGG" id="tped:TPE_1585"/>
<reference evidence="1 2" key="1">
    <citation type="journal article" date="2013" name="PLoS ONE">
        <title>Genome-Wide Relatedness of Treponema pedis, from Gingiva and Necrotic Skin Lesions of Pigs, with the Human Oral Pathogen Treponema denticola.</title>
        <authorList>
            <person name="Svartstrom O."/>
            <person name="Mushtaq M."/>
            <person name="Pringle M."/>
            <person name="Segerman B."/>
        </authorList>
    </citation>
    <scope>NUCLEOTIDE SEQUENCE [LARGE SCALE GENOMIC DNA]</scope>
    <source>
        <strain evidence="1">T A4</strain>
    </source>
</reference>
<dbReference type="GeneID" id="301090135"/>
<keyword evidence="2" id="KW-1185">Reference proteome</keyword>
<name>S5ZND9_9SPIR</name>
<evidence type="ECO:0000313" key="1">
    <source>
        <dbReference type="EMBL" id="AGT44077.1"/>
    </source>
</evidence>
<dbReference type="Proteomes" id="UP000015620">
    <property type="component" value="Chromosome"/>
</dbReference>
<gene>
    <name evidence="1" type="ORF">TPE_1585</name>
</gene>
<dbReference type="HOGENOM" id="CLU_1041847_0_0_12"/>
<accession>S5ZND9</accession>
<evidence type="ECO:0000313" key="2">
    <source>
        <dbReference type="Proteomes" id="UP000015620"/>
    </source>
</evidence>
<sequence>MKKMLLLYLFFILNLCCLYVEDISNIDLILYDLKNINTIGYKPIKTIQNNYIFTQGPLAEFKADLSFALVGDGFFKVYNEKEEEFYMRCCFFIINEYGKFETYKNMYLNKYINNDNKIINKTHVEPSGKLIITYDDETTESITIELYVPDEDSENICFGNYYSFSKSKKIEGTKFLNGFIELSAVDAFASVLQLQKEFYSIYTNKTNCKDEYEYNSQIIEQIQNYLIIKSFYKSENFYANFQTQSFTDQTYDFLANLISYFDFKCLK</sequence>